<feature type="binding site" evidence="2">
    <location>
        <position position="36"/>
    </location>
    <ligand>
        <name>Mg(2+)</name>
        <dbReference type="ChEBI" id="CHEBI:18420"/>
        <label>4</label>
    </ligand>
</feature>
<feature type="domain" description="PurM-like C-terminal" evidence="4">
    <location>
        <begin position="156"/>
        <end position="305"/>
    </location>
</feature>
<dbReference type="SUPFAM" id="SSF55326">
    <property type="entry name" value="PurM N-terminal domain-like"/>
    <property type="match status" value="1"/>
</dbReference>
<feature type="binding site" evidence="2">
    <location>
        <position position="81"/>
    </location>
    <ligand>
        <name>Mg(2+)</name>
        <dbReference type="ChEBI" id="CHEBI:18420"/>
        <label>2</label>
    </ligand>
</feature>
<dbReference type="GO" id="GO:0005524">
    <property type="term" value="F:ATP binding"/>
    <property type="evidence" value="ECO:0007669"/>
    <property type="project" value="UniProtKB-UniRule"/>
</dbReference>
<evidence type="ECO:0000256" key="1">
    <source>
        <dbReference type="ARBA" id="ARBA00022977"/>
    </source>
</evidence>
<feature type="binding site" evidence="2">
    <location>
        <begin position="127"/>
        <end position="128"/>
    </location>
    <ligand>
        <name>ATP</name>
        <dbReference type="ChEBI" id="CHEBI:30616"/>
    </ligand>
</feature>
<dbReference type="Pfam" id="PF02769">
    <property type="entry name" value="AIRS_C"/>
    <property type="match status" value="1"/>
</dbReference>
<dbReference type="PANTHER" id="PTHR30270">
    <property type="entry name" value="THIAMINE-MONOPHOSPHATE KINASE"/>
    <property type="match status" value="1"/>
</dbReference>
<dbReference type="InterPro" id="IPR010918">
    <property type="entry name" value="PurM-like_C_dom"/>
</dbReference>
<feature type="binding site" evidence="2">
    <location>
        <position position="53"/>
    </location>
    <ligand>
        <name>Mg(2+)</name>
        <dbReference type="ChEBI" id="CHEBI:18420"/>
        <label>1</label>
    </ligand>
</feature>
<dbReference type="InterPro" id="IPR006283">
    <property type="entry name" value="ThiL-like"/>
</dbReference>
<feature type="binding site" evidence="2">
    <location>
        <position position="60"/>
    </location>
    <ligand>
        <name>substrate</name>
    </ligand>
</feature>
<dbReference type="CDD" id="cd02194">
    <property type="entry name" value="ThiL"/>
    <property type="match status" value="1"/>
</dbReference>
<comment type="caution">
    <text evidence="5">The sequence shown here is derived from an EMBL/GenBank/DDBJ whole genome shotgun (WGS) entry which is preliminary data.</text>
</comment>
<dbReference type="InterPro" id="IPR016188">
    <property type="entry name" value="PurM-like_N"/>
</dbReference>
<keyword evidence="2 5" id="KW-0808">Transferase</keyword>
<feature type="binding site" evidence="2">
    <location>
        <position position="81"/>
    </location>
    <ligand>
        <name>Mg(2+)</name>
        <dbReference type="ChEBI" id="CHEBI:18420"/>
        <label>3</label>
    </ligand>
</feature>
<dbReference type="AlphaFoldDB" id="A0ABD4L5J9"/>
<name>A0ABD4L5J9_9GAMM</name>
<dbReference type="SUPFAM" id="SSF56042">
    <property type="entry name" value="PurM C-terminal domain-like"/>
    <property type="match status" value="1"/>
</dbReference>
<dbReference type="GO" id="GO:0000287">
    <property type="term" value="F:magnesium ion binding"/>
    <property type="evidence" value="ECO:0007669"/>
    <property type="project" value="UniProtKB-UniRule"/>
</dbReference>
<dbReference type="InterPro" id="IPR036921">
    <property type="entry name" value="PurM-like_N_sf"/>
</dbReference>
<feature type="binding site" evidence="2">
    <location>
        <position position="81"/>
    </location>
    <ligand>
        <name>Mg(2+)</name>
        <dbReference type="ChEBI" id="CHEBI:18420"/>
        <label>4</label>
    </ligand>
</feature>
<feature type="binding site" evidence="2">
    <location>
        <position position="217"/>
    </location>
    <ligand>
        <name>Mg(2+)</name>
        <dbReference type="ChEBI" id="CHEBI:18420"/>
        <label>5</label>
    </ligand>
</feature>
<evidence type="ECO:0000259" key="4">
    <source>
        <dbReference type="Pfam" id="PF02769"/>
    </source>
</evidence>
<organism evidence="5 6">
    <name type="scientific">Bisbaumannia pacifica</name>
    <dbReference type="NCBI Taxonomy" id="77098"/>
    <lineage>
        <taxon>Bacteria</taxon>
        <taxon>Pseudomonadati</taxon>
        <taxon>Pseudomonadota</taxon>
        <taxon>Gammaproteobacteria</taxon>
        <taxon>Oceanospirillales</taxon>
        <taxon>Halomonadaceae</taxon>
        <taxon>Bisbaumannia</taxon>
    </lineage>
</organism>
<comment type="miscellaneous">
    <text evidence="2">Reaction mechanism of ThiL seems to utilize a direct, inline transfer of the gamma-phosphate of ATP to TMP rather than a phosphorylated enzyme intermediate.</text>
</comment>
<dbReference type="Pfam" id="PF00586">
    <property type="entry name" value="AIRS"/>
    <property type="match status" value="1"/>
</dbReference>
<feature type="binding site" evidence="2">
    <location>
        <position position="265"/>
    </location>
    <ligand>
        <name>substrate</name>
    </ligand>
</feature>
<feature type="domain" description="PurM-like N-terminal" evidence="3">
    <location>
        <begin position="34"/>
        <end position="144"/>
    </location>
</feature>
<reference evidence="5 6" key="1">
    <citation type="submission" date="2020-12" db="EMBL/GenBank/DDBJ databases">
        <title>Draft genome sequence of Halomonas pacifica strain CARE-V15.</title>
        <authorList>
            <person name="Vignesh N."/>
            <person name="Thabitha A."/>
            <person name="Saravanan R."/>
            <person name="Manigandan V."/>
        </authorList>
    </citation>
    <scope>NUCLEOTIDE SEQUENCE [LARGE SCALE GENOMIC DNA]</scope>
    <source>
        <strain evidence="5 6">CARE-V15</strain>
    </source>
</reference>
<feature type="binding site" evidence="2">
    <location>
        <position position="152"/>
    </location>
    <ligand>
        <name>ATP</name>
        <dbReference type="ChEBI" id="CHEBI:30616"/>
    </ligand>
</feature>
<evidence type="ECO:0000313" key="6">
    <source>
        <dbReference type="Proteomes" id="UP000651738"/>
    </source>
</evidence>
<dbReference type="GO" id="GO:0009228">
    <property type="term" value="P:thiamine biosynthetic process"/>
    <property type="evidence" value="ECO:0007669"/>
    <property type="project" value="UniProtKB-KW"/>
</dbReference>
<dbReference type="PANTHER" id="PTHR30270:SF0">
    <property type="entry name" value="THIAMINE-MONOPHOSPHATE KINASE"/>
    <property type="match status" value="1"/>
</dbReference>
<proteinExistence type="inferred from homology"/>
<keyword evidence="2" id="KW-0479">Metal-binding</keyword>
<dbReference type="NCBIfam" id="TIGR01379">
    <property type="entry name" value="thiL"/>
    <property type="match status" value="1"/>
</dbReference>
<dbReference type="EMBL" id="JAEDAF010000013">
    <property type="protein sequence ID" value="MBH8581191.1"/>
    <property type="molecule type" value="Genomic_DNA"/>
</dbReference>
<comment type="function">
    <text evidence="2">Catalyzes the ATP-dependent phosphorylation of thiamine-monophosphate (TMP) to form thiamine-pyrophosphate (TPP), the active form of vitamin B1.</text>
</comment>
<feature type="binding site" evidence="2">
    <location>
        <position position="51"/>
    </location>
    <ligand>
        <name>Mg(2+)</name>
        <dbReference type="ChEBI" id="CHEBI:18420"/>
        <label>4</label>
    </ligand>
</feature>
<dbReference type="EC" id="2.7.4.16" evidence="2"/>
<keyword evidence="2 5" id="KW-0418">Kinase</keyword>
<feature type="binding site" evidence="2">
    <location>
        <position position="128"/>
    </location>
    <ligand>
        <name>Mg(2+)</name>
        <dbReference type="ChEBI" id="CHEBI:18420"/>
        <label>1</label>
    </ligand>
</feature>
<feature type="binding site" evidence="2">
    <location>
        <position position="216"/>
    </location>
    <ligand>
        <name>ATP</name>
        <dbReference type="ChEBI" id="CHEBI:30616"/>
    </ligand>
</feature>
<dbReference type="HAMAP" id="MF_02128">
    <property type="entry name" value="TMP_kinase"/>
    <property type="match status" value="1"/>
</dbReference>
<comment type="pathway">
    <text evidence="2">Cofactor biosynthesis; thiamine diphosphate biosynthesis; thiamine diphosphate from thiamine phosphate: step 1/1.</text>
</comment>
<accession>A0ABD4L5J9</accession>
<evidence type="ECO:0000259" key="3">
    <source>
        <dbReference type="Pfam" id="PF00586"/>
    </source>
</evidence>
<keyword evidence="2" id="KW-0067">ATP-binding</keyword>
<dbReference type="InterPro" id="IPR036676">
    <property type="entry name" value="PurM-like_C_sf"/>
</dbReference>
<feature type="binding site" evidence="2">
    <location>
        <position position="315"/>
    </location>
    <ligand>
        <name>substrate</name>
    </ligand>
</feature>
<evidence type="ECO:0000313" key="5">
    <source>
        <dbReference type="EMBL" id="MBH8581191.1"/>
    </source>
</evidence>
<gene>
    <name evidence="2 5" type="primary">thiL</name>
    <name evidence="5" type="ORF">I7V36_13890</name>
</gene>
<dbReference type="Gene3D" id="3.90.650.10">
    <property type="entry name" value="PurM-like C-terminal domain"/>
    <property type="match status" value="1"/>
</dbReference>
<dbReference type="Gene3D" id="3.30.1330.10">
    <property type="entry name" value="PurM-like, N-terminal domain"/>
    <property type="match status" value="1"/>
</dbReference>
<sequence>MRYHPDSAAPSEFELIARHFRRPARDAGVVLGVGDDCTLLAPTPGQQLAVSVDTSVAGVHFPGEAPPSTVGHRALAVSLSDLAAMGARPRWCLMSLTLAEADDAWLADFAAGFHGLCESAGISLVGGDVTRGQLAIGVTVHGEVAPGEALRRDGARPGDLLAVTGSLGGAHGGLRAWQAGERDLAHPLLRAYLLPQPRLAAGLALRGLASAAIDLSDGLLADLGHLLEASGLGATLDPEALPLGEGLVDALGPEAACQAALSGGDDYELLLAIPSECLDEARRRLAELALPLTVIGRYEAAPGLRGVASGDAGGWQHFPGGRK</sequence>
<feature type="binding site" evidence="2">
    <location>
        <position position="53"/>
    </location>
    <ligand>
        <name>Mg(2+)</name>
        <dbReference type="ChEBI" id="CHEBI:18420"/>
        <label>2</label>
    </ligand>
</feature>
<dbReference type="GO" id="GO:0009030">
    <property type="term" value="F:thiamine-phosphate kinase activity"/>
    <property type="evidence" value="ECO:0007669"/>
    <property type="project" value="UniProtKB-UniRule"/>
</dbReference>
<comment type="catalytic activity">
    <reaction evidence="2">
        <text>thiamine phosphate + ATP = thiamine diphosphate + ADP</text>
        <dbReference type="Rhea" id="RHEA:15913"/>
        <dbReference type="ChEBI" id="CHEBI:30616"/>
        <dbReference type="ChEBI" id="CHEBI:37575"/>
        <dbReference type="ChEBI" id="CHEBI:58937"/>
        <dbReference type="ChEBI" id="CHEBI:456216"/>
        <dbReference type="EC" id="2.7.4.16"/>
    </reaction>
</comment>
<protein>
    <recommendedName>
        <fullName evidence="2">Thiamine-monophosphate kinase</fullName>
        <shortName evidence="2">TMP kinase</shortName>
        <shortName evidence="2">Thiamine-phosphate kinase</shortName>
        <ecNumber evidence="2">2.7.4.16</ecNumber>
    </recommendedName>
</protein>
<dbReference type="Proteomes" id="UP000651738">
    <property type="component" value="Unassembled WGS sequence"/>
</dbReference>
<keyword evidence="1 2" id="KW-0784">Thiamine biosynthesis</keyword>
<keyword evidence="2" id="KW-0547">Nucleotide-binding</keyword>
<dbReference type="PIRSF" id="PIRSF005303">
    <property type="entry name" value="Thiam_monoph_kin"/>
    <property type="match status" value="1"/>
</dbReference>
<comment type="similarity">
    <text evidence="2">Belongs to the thiamine-monophosphate kinase family.</text>
</comment>
<dbReference type="RefSeq" id="WP_198058161.1">
    <property type="nucleotide sequence ID" value="NZ_JAEDAF010000013.1"/>
</dbReference>
<dbReference type="GO" id="GO:0009229">
    <property type="term" value="P:thiamine diphosphate biosynthetic process"/>
    <property type="evidence" value="ECO:0007669"/>
    <property type="project" value="UniProtKB-UniRule"/>
</dbReference>
<feature type="binding site" evidence="2">
    <location>
        <position position="214"/>
    </location>
    <ligand>
        <name>Mg(2+)</name>
        <dbReference type="ChEBI" id="CHEBI:18420"/>
        <label>3</label>
    </ligand>
</feature>
<keyword evidence="2" id="KW-0460">Magnesium</keyword>
<evidence type="ECO:0000256" key="2">
    <source>
        <dbReference type="HAMAP-Rule" id="MF_02128"/>
    </source>
</evidence>
<comment type="caution">
    <text evidence="2">Lacks conserved residue(s) required for the propagation of feature annotation.</text>
</comment>
<feature type="binding site" evidence="2">
    <location>
        <position position="36"/>
    </location>
    <ligand>
        <name>Mg(2+)</name>
        <dbReference type="ChEBI" id="CHEBI:18420"/>
        <label>3</label>
    </ligand>
</feature>